<dbReference type="PANTHER" id="PTHR34203:SF15">
    <property type="entry name" value="SLL1173 PROTEIN"/>
    <property type="match status" value="1"/>
</dbReference>
<dbReference type="InterPro" id="IPR052514">
    <property type="entry name" value="SAM-dependent_MTase"/>
</dbReference>
<sequence>MSLTFKQKLQNLIFPLGSIQKIRSGYLKGFKIRLSENSLWSPLIGKWEPAMQKIMVNVVKPGDVVYDLGANNGLHGLLMAGLVLPEGKVFNFEPFEGNIEEIVENFSLNNIGNYINVQAAVFDKEGTETFDISNHHKQGAIVREDQKNGATITVPVTSLDAFIEKGNPGPAFIKIDIEGAEGPALFGFSKNIERFNPLMVIELHNPEQDRLVGSFLKQHGYTAYRFDAFANLEFTLVKDLTKGYPAADGIWGSVFCLPPGKNLSDFNFSK</sequence>
<evidence type="ECO:0000313" key="2">
    <source>
        <dbReference type="EMBL" id="MBV4357801.1"/>
    </source>
</evidence>
<proteinExistence type="predicted"/>
<gene>
    <name evidence="2" type="ORF">KTO63_11625</name>
</gene>
<dbReference type="AlphaFoldDB" id="A0A9E2S7S8"/>
<keyword evidence="3" id="KW-1185">Reference proteome</keyword>
<dbReference type="NCBIfam" id="TIGR01444">
    <property type="entry name" value="fkbM_fam"/>
    <property type="match status" value="1"/>
</dbReference>
<reference evidence="2" key="1">
    <citation type="submission" date="2021-06" db="EMBL/GenBank/DDBJ databases">
        <authorList>
            <person name="Huq M.A."/>
        </authorList>
    </citation>
    <scope>NUCLEOTIDE SEQUENCE</scope>
    <source>
        <strain evidence="2">MAH-26</strain>
    </source>
</reference>
<dbReference type="Proteomes" id="UP000812270">
    <property type="component" value="Unassembled WGS sequence"/>
</dbReference>
<dbReference type="GO" id="GO:0008168">
    <property type="term" value="F:methyltransferase activity"/>
    <property type="evidence" value="ECO:0007669"/>
    <property type="project" value="UniProtKB-KW"/>
</dbReference>
<dbReference type="InterPro" id="IPR006342">
    <property type="entry name" value="FkbM_mtfrase"/>
</dbReference>
<keyword evidence="2" id="KW-0489">Methyltransferase</keyword>
<dbReference type="RefSeq" id="WP_217791456.1">
    <property type="nucleotide sequence ID" value="NZ_JAHSPG010000008.1"/>
</dbReference>
<evidence type="ECO:0000259" key="1">
    <source>
        <dbReference type="Pfam" id="PF05050"/>
    </source>
</evidence>
<accession>A0A9E2S7S8</accession>
<dbReference type="Pfam" id="PF05050">
    <property type="entry name" value="Methyltransf_21"/>
    <property type="match status" value="1"/>
</dbReference>
<dbReference type="EMBL" id="JAHSPG010000008">
    <property type="protein sequence ID" value="MBV4357801.1"/>
    <property type="molecule type" value="Genomic_DNA"/>
</dbReference>
<protein>
    <submittedName>
        <fullName evidence="2">FkbM family methyltransferase</fullName>
    </submittedName>
</protein>
<evidence type="ECO:0000313" key="3">
    <source>
        <dbReference type="Proteomes" id="UP000812270"/>
    </source>
</evidence>
<keyword evidence="2" id="KW-0808">Transferase</keyword>
<dbReference type="PANTHER" id="PTHR34203">
    <property type="entry name" value="METHYLTRANSFERASE, FKBM FAMILY PROTEIN"/>
    <property type="match status" value="1"/>
</dbReference>
<comment type="caution">
    <text evidence="2">The sequence shown here is derived from an EMBL/GenBank/DDBJ whole genome shotgun (WGS) entry which is preliminary data.</text>
</comment>
<feature type="domain" description="Methyltransferase FkbM" evidence="1">
    <location>
        <begin position="67"/>
        <end position="221"/>
    </location>
</feature>
<name>A0A9E2S7S8_9BACT</name>
<dbReference type="GO" id="GO:0032259">
    <property type="term" value="P:methylation"/>
    <property type="evidence" value="ECO:0007669"/>
    <property type="project" value="UniProtKB-KW"/>
</dbReference>
<organism evidence="2 3">
    <name type="scientific">Pinibacter aurantiacus</name>
    <dbReference type="NCBI Taxonomy" id="2851599"/>
    <lineage>
        <taxon>Bacteria</taxon>
        <taxon>Pseudomonadati</taxon>
        <taxon>Bacteroidota</taxon>
        <taxon>Chitinophagia</taxon>
        <taxon>Chitinophagales</taxon>
        <taxon>Chitinophagaceae</taxon>
        <taxon>Pinibacter</taxon>
    </lineage>
</organism>